<sequence>MSQPDEVDVVVIGLGPGGEHVAASLARAGLSVVGVDRRLVGGECPYFGCVPSKMMIRAADALAEARRVPALGGSTEVTADWTPVADRIRDEATDDWDDTVAVKRLEDAGARFLRGTGRLAGPGRVVVTTDDGDVELTVRRGVVLNTGTEPAVPPIDGLADTPYWTNRDAVRLRELPTSLVVLGGGAIGCELAQAFSRFGVEVTVVEAFERILGPEEPEASAVVASALEAEGISVRAGVGVSSVRHDGAFAIGLADGTTLAAQALLVAAGRRTNLGDVGLDTVGGDPSARVIDVDERMRVAGVDGLWAIGDITGKGAFTHMSMYQANVAIRDLTGEDGPWADYRAVSRATFTDPEVGSVGMTEKQARDAGLNVGVGISKLQESSRGWLHKVGKEGVIKVVADLDRDVLVGATAVGPSGGEIIGMLVTAIHAEVPLATLRGMHFAYPTFHRAIETALGDIS</sequence>
<dbReference type="InterPro" id="IPR001100">
    <property type="entry name" value="Pyr_nuc-diS_OxRdtase"/>
</dbReference>
<dbReference type="InterPro" id="IPR016156">
    <property type="entry name" value="FAD/NAD-linked_Rdtase_dimer_sf"/>
</dbReference>
<dbReference type="InterPro" id="IPR004099">
    <property type="entry name" value="Pyr_nucl-diS_OxRdtase_dimer"/>
</dbReference>
<organism evidence="7 8">
    <name type="scientific">Nocardioides aromaticivorans</name>
    <dbReference type="NCBI Taxonomy" id="200618"/>
    <lineage>
        <taxon>Bacteria</taxon>
        <taxon>Bacillati</taxon>
        <taxon>Actinomycetota</taxon>
        <taxon>Actinomycetes</taxon>
        <taxon>Propionibacteriales</taxon>
        <taxon>Nocardioidaceae</taxon>
        <taxon>Nocardioides</taxon>
    </lineage>
</organism>
<evidence type="ECO:0000256" key="4">
    <source>
        <dbReference type="ARBA" id="ARBA00022827"/>
    </source>
</evidence>
<dbReference type="PANTHER" id="PTHR43014">
    <property type="entry name" value="MERCURIC REDUCTASE"/>
    <property type="match status" value="1"/>
</dbReference>
<dbReference type="Pfam" id="PF02852">
    <property type="entry name" value="Pyr_redox_dim"/>
    <property type="match status" value="1"/>
</dbReference>
<dbReference type="InterPro" id="IPR036188">
    <property type="entry name" value="FAD/NAD-bd_sf"/>
</dbReference>
<dbReference type="SUPFAM" id="SSF55424">
    <property type="entry name" value="FAD/NAD-linked reductases, dimerisation (C-terminal) domain"/>
    <property type="match status" value="1"/>
</dbReference>
<protein>
    <submittedName>
        <fullName evidence="7">Pyridine nucleotide-disulfide oxidoreductase</fullName>
    </submittedName>
</protein>
<dbReference type="PRINTS" id="PR00368">
    <property type="entry name" value="FADPNR"/>
</dbReference>
<dbReference type="PANTHER" id="PTHR43014:SF2">
    <property type="entry name" value="MERCURIC REDUCTASE"/>
    <property type="match status" value="1"/>
</dbReference>
<dbReference type="SUPFAM" id="SSF51905">
    <property type="entry name" value="FAD/NAD(P)-binding domain"/>
    <property type="match status" value="1"/>
</dbReference>
<dbReference type="Gene3D" id="3.50.50.60">
    <property type="entry name" value="FAD/NAD(P)-binding domain"/>
    <property type="match status" value="2"/>
</dbReference>
<comment type="cofactor">
    <cofactor evidence="1">
        <name>FAD</name>
        <dbReference type="ChEBI" id="CHEBI:57692"/>
    </cofactor>
</comment>
<evidence type="ECO:0000256" key="3">
    <source>
        <dbReference type="ARBA" id="ARBA00022630"/>
    </source>
</evidence>
<name>A0ABX7PLW5_9ACTN</name>
<evidence type="ECO:0000313" key="7">
    <source>
        <dbReference type="EMBL" id="QSR26702.1"/>
    </source>
</evidence>
<dbReference type="Gene3D" id="3.30.390.30">
    <property type="match status" value="1"/>
</dbReference>
<evidence type="ECO:0000259" key="6">
    <source>
        <dbReference type="Pfam" id="PF07992"/>
    </source>
</evidence>
<evidence type="ECO:0000259" key="5">
    <source>
        <dbReference type="Pfam" id="PF02852"/>
    </source>
</evidence>
<keyword evidence="4" id="KW-0274">FAD</keyword>
<comment type="similarity">
    <text evidence="2">Belongs to the class-I pyridine nucleotide-disulfide oxidoreductase family.</text>
</comment>
<dbReference type="RefSeq" id="WP_207005911.1">
    <property type="nucleotide sequence ID" value="NZ_CP022295.1"/>
</dbReference>
<feature type="domain" description="FAD/NAD(P)-binding" evidence="6">
    <location>
        <begin position="8"/>
        <end position="325"/>
    </location>
</feature>
<proteinExistence type="inferred from homology"/>
<dbReference type="PIRSF" id="PIRSF000350">
    <property type="entry name" value="Mercury_reductase_MerA"/>
    <property type="match status" value="1"/>
</dbReference>
<gene>
    <name evidence="7" type="ORF">CFH99_13805</name>
</gene>
<accession>A0ABX7PLW5</accession>
<feature type="domain" description="Pyridine nucleotide-disulphide oxidoreductase dimerisation" evidence="5">
    <location>
        <begin position="345"/>
        <end position="454"/>
    </location>
</feature>
<evidence type="ECO:0000313" key="8">
    <source>
        <dbReference type="Proteomes" id="UP000662818"/>
    </source>
</evidence>
<dbReference type="EMBL" id="CP022295">
    <property type="protein sequence ID" value="QSR26702.1"/>
    <property type="molecule type" value="Genomic_DNA"/>
</dbReference>
<dbReference type="InterPro" id="IPR023753">
    <property type="entry name" value="FAD/NAD-binding_dom"/>
</dbReference>
<keyword evidence="8" id="KW-1185">Reference proteome</keyword>
<keyword evidence="3" id="KW-0285">Flavoprotein</keyword>
<dbReference type="Pfam" id="PF07992">
    <property type="entry name" value="Pyr_redox_2"/>
    <property type="match status" value="1"/>
</dbReference>
<evidence type="ECO:0000256" key="2">
    <source>
        <dbReference type="ARBA" id="ARBA00007532"/>
    </source>
</evidence>
<reference evidence="7 8" key="1">
    <citation type="submission" date="2017-06" db="EMBL/GenBank/DDBJ databases">
        <title>Complete Genome Sequence of the Soil Carbazole-Degrading Bacterium Nocardioides aromaticivorans IC177.</title>
        <authorList>
            <person name="Vejarano F."/>
            <person name="Suzuki-Minakuchi C."/>
            <person name="Ohtsubo Y."/>
            <person name="Tsuda M."/>
            <person name="Okada K."/>
            <person name="Nojiri H."/>
        </authorList>
    </citation>
    <scope>NUCLEOTIDE SEQUENCE [LARGE SCALE GENOMIC DNA]</scope>
    <source>
        <strain evidence="7 8">IC177</strain>
    </source>
</reference>
<evidence type="ECO:0000256" key="1">
    <source>
        <dbReference type="ARBA" id="ARBA00001974"/>
    </source>
</evidence>
<dbReference type="Proteomes" id="UP000662818">
    <property type="component" value="Chromosome"/>
</dbReference>
<dbReference type="PRINTS" id="PR00411">
    <property type="entry name" value="PNDRDTASEI"/>
</dbReference>